<gene>
    <name evidence="1" type="ORF">Ctob_005691</name>
</gene>
<reference evidence="2" key="1">
    <citation type="journal article" date="2015" name="PLoS Genet.">
        <title>Genome Sequence and Transcriptome Analyses of Chrysochromulina tobin: Metabolic Tools for Enhanced Algal Fitness in the Prominent Order Prymnesiales (Haptophyceae).</title>
        <authorList>
            <person name="Hovde B.T."/>
            <person name="Deodato C.R."/>
            <person name="Hunsperger H.M."/>
            <person name="Ryken S.A."/>
            <person name="Yost W."/>
            <person name="Jha R.K."/>
            <person name="Patterson J."/>
            <person name="Monnat R.J. Jr."/>
            <person name="Barlow S.B."/>
            <person name="Starkenburg S.R."/>
            <person name="Cattolico R.A."/>
        </authorList>
    </citation>
    <scope>NUCLEOTIDE SEQUENCE</scope>
    <source>
        <strain evidence="2">CCMP291</strain>
    </source>
</reference>
<proteinExistence type="predicted"/>
<sequence length="149" mass="16361">MYPAGTGELGVIKSRDAFSDGREGDEHWYKHVEENTSGFSEAHRATSTAFEHAMYMRSISEWVVLMGFSPLVERALAPGPNVFEGLQIVQLDGQPNVMKAEMIVAMLSLMSVGDARAPKNLTLVRKIKEREAAAPNEPLAAKRAKESIS</sequence>
<keyword evidence="2" id="KW-1185">Reference proteome</keyword>
<comment type="caution">
    <text evidence="1">The sequence shown here is derived from an EMBL/GenBank/DDBJ whole genome shotgun (WGS) entry which is preliminary data.</text>
</comment>
<organism evidence="1 2">
    <name type="scientific">Chrysochromulina tobinii</name>
    <dbReference type="NCBI Taxonomy" id="1460289"/>
    <lineage>
        <taxon>Eukaryota</taxon>
        <taxon>Haptista</taxon>
        <taxon>Haptophyta</taxon>
        <taxon>Prymnesiophyceae</taxon>
        <taxon>Prymnesiales</taxon>
        <taxon>Chrysochromulinaceae</taxon>
        <taxon>Chrysochromulina</taxon>
    </lineage>
</organism>
<dbReference type="EMBL" id="JWZX01003388">
    <property type="protein sequence ID" value="KOO21130.1"/>
    <property type="molecule type" value="Genomic_DNA"/>
</dbReference>
<accession>A0A0M0J3M8</accession>
<name>A0A0M0J3M8_9EUKA</name>
<evidence type="ECO:0000313" key="1">
    <source>
        <dbReference type="EMBL" id="KOO21130.1"/>
    </source>
</evidence>
<dbReference type="Proteomes" id="UP000037460">
    <property type="component" value="Unassembled WGS sequence"/>
</dbReference>
<protein>
    <submittedName>
        <fullName evidence="1">Uncharacterized protein</fullName>
    </submittedName>
</protein>
<dbReference type="AlphaFoldDB" id="A0A0M0J3M8"/>
<evidence type="ECO:0000313" key="2">
    <source>
        <dbReference type="Proteomes" id="UP000037460"/>
    </source>
</evidence>